<dbReference type="SUPFAM" id="SSF53649">
    <property type="entry name" value="Alkaline phosphatase-like"/>
    <property type="match status" value="2"/>
</dbReference>
<dbReference type="PANTHER" id="PTHR10342:SF273">
    <property type="entry name" value="RE14504P"/>
    <property type="match status" value="1"/>
</dbReference>
<dbReference type="AlphaFoldDB" id="A0AAQ4ES51"/>
<dbReference type="InterPro" id="IPR017850">
    <property type="entry name" value="Alkaline_phosphatase_core_sf"/>
</dbReference>
<evidence type="ECO:0000313" key="5">
    <source>
        <dbReference type="Proteomes" id="UP001321473"/>
    </source>
</evidence>
<dbReference type="Proteomes" id="UP001321473">
    <property type="component" value="Unassembled WGS sequence"/>
</dbReference>
<organism evidence="4 5">
    <name type="scientific">Amblyomma americanum</name>
    <name type="common">Lone star tick</name>
    <dbReference type="NCBI Taxonomy" id="6943"/>
    <lineage>
        <taxon>Eukaryota</taxon>
        <taxon>Metazoa</taxon>
        <taxon>Ecdysozoa</taxon>
        <taxon>Arthropoda</taxon>
        <taxon>Chelicerata</taxon>
        <taxon>Arachnida</taxon>
        <taxon>Acari</taxon>
        <taxon>Parasitiformes</taxon>
        <taxon>Ixodida</taxon>
        <taxon>Ixodoidea</taxon>
        <taxon>Ixodidae</taxon>
        <taxon>Amblyomminae</taxon>
        <taxon>Amblyomma</taxon>
    </lineage>
</organism>
<protein>
    <submittedName>
        <fullName evidence="4">Uncharacterized protein</fullName>
    </submittedName>
</protein>
<keyword evidence="2" id="KW-0106">Calcium</keyword>
<reference evidence="4 5" key="1">
    <citation type="journal article" date="2023" name="Arcadia Sci">
        <title>De novo assembly of a long-read Amblyomma americanum tick genome.</title>
        <authorList>
            <person name="Chou S."/>
            <person name="Poskanzer K.E."/>
            <person name="Rollins M."/>
            <person name="Thuy-Boun P.S."/>
        </authorList>
    </citation>
    <scope>NUCLEOTIDE SEQUENCE [LARGE SCALE GENOMIC DNA]</scope>
    <source>
        <strain evidence="4">F_SG_1</strain>
        <tissue evidence="4">Salivary glands</tissue>
    </source>
</reference>
<dbReference type="Gene3D" id="3.30.1120.10">
    <property type="match status" value="2"/>
</dbReference>
<keyword evidence="1" id="KW-0479">Metal-binding</keyword>
<dbReference type="EMBL" id="JARKHS020011653">
    <property type="protein sequence ID" value="KAK8777606.1"/>
    <property type="molecule type" value="Genomic_DNA"/>
</dbReference>
<keyword evidence="5" id="KW-1185">Reference proteome</keyword>
<gene>
    <name evidence="4" type="ORF">V5799_029050</name>
</gene>
<dbReference type="PANTHER" id="PTHR10342">
    <property type="entry name" value="ARYLSULFATASE"/>
    <property type="match status" value="1"/>
</dbReference>
<sequence>GDVASLEDVDGLDMWRHLSTGAPSPRTEMLYNIHSVGPESSVAAVRTSQYKLVLDKTAANSGRYPTAGGRRPHDDLDQLLAQSTTATVLRDLYKTDSLRFPRGWRQRATLTCGQNIRENFAPGDGVFLFDIIKDPCELNNLADSLPEPTLSGGDVASLGDVDGLDMWEHLSTGAPSPRTEMLYNTDTLDPKSTVTAIRNSRYKLVLDRTEEDNGRYPTAGGRRPHNDLDRLLVQSTAAAVLRDLYKTDRLRFPRSWRRRATLMCGRSIGKNFSPDDAVFLFDIIKDPCELNNLAESLPERKRNLDKHQDVTAQRYGGADVTSHIRCTASVV</sequence>
<proteinExistence type="predicted"/>
<name>A0AAQ4ES51_AMBAM</name>
<evidence type="ECO:0000313" key="4">
    <source>
        <dbReference type="EMBL" id="KAK8777606.1"/>
    </source>
</evidence>
<dbReference type="InterPro" id="IPR047115">
    <property type="entry name" value="ARSB"/>
</dbReference>
<evidence type="ECO:0000256" key="3">
    <source>
        <dbReference type="ARBA" id="ARBA00023180"/>
    </source>
</evidence>
<evidence type="ECO:0000256" key="1">
    <source>
        <dbReference type="ARBA" id="ARBA00022723"/>
    </source>
</evidence>
<dbReference type="GO" id="GO:0046872">
    <property type="term" value="F:metal ion binding"/>
    <property type="evidence" value="ECO:0007669"/>
    <property type="project" value="UniProtKB-KW"/>
</dbReference>
<dbReference type="GO" id="GO:0008484">
    <property type="term" value="F:sulfuric ester hydrolase activity"/>
    <property type="evidence" value="ECO:0007669"/>
    <property type="project" value="InterPro"/>
</dbReference>
<feature type="non-terminal residue" evidence="4">
    <location>
        <position position="1"/>
    </location>
</feature>
<evidence type="ECO:0000256" key="2">
    <source>
        <dbReference type="ARBA" id="ARBA00022837"/>
    </source>
</evidence>
<dbReference type="Gene3D" id="3.40.720.10">
    <property type="entry name" value="Alkaline Phosphatase, subunit A"/>
    <property type="match status" value="2"/>
</dbReference>
<keyword evidence="3" id="KW-0325">Glycoprotein</keyword>
<accession>A0AAQ4ES51</accession>
<comment type="caution">
    <text evidence="4">The sequence shown here is derived from an EMBL/GenBank/DDBJ whole genome shotgun (WGS) entry which is preliminary data.</text>
</comment>